<evidence type="ECO:0000313" key="3">
    <source>
        <dbReference type="Proteomes" id="UP000034140"/>
    </source>
</evidence>
<dbReference type="NCBIfam" id="TIGR00135">
    <property type="entry name" value="gatC"/>
    <property type="match status" value="1"/>
</dbReference>
<dbReference type="SUPFAM" id="SSF141000">
    <property type="entry name" value="Glu-tRNAGln amidotransferase C subunit"/>
    <property type="match status" value="1"/>
</dbReference>
<dbReference type="Proteomes" id="UP000034140">
    <property type="component" value="Unassembled WGS sequence"/>
</dbReference>
<dbReference type="GO" id="GO:0005524">
    <property type="term" value="F:ATP binding"/>
    <property type="evidence" value="ECO:0007669"/>
    <property type="project" value="UniProtKB-KW"/>
</dbReference>
<evidence type="ECO:0000256" key="1">
    <source>
        <dbReference type="HAMAP-Rule" id="MF_00122"/>
    </source>
</evidence>
<dbReference type="GO" id="GO:0006412">
    <property type="term" value="P:translation"/>
    <property type="evidence" value="ECO:0007669"/>
    <property type="project" value="UniProtKB-UniRule"/>
</dbReference>
<comment type="function">
    <text evidence="1">Allows the formation of correctly charged Asn-tRNA(Asn) or Gln-tRNA(Gln) through the transamidation of misacylated Asp-tRNA(Asn) or Glu-tRNA(Gln) in organisms which lack either or both of asparaginyl-tRNA or glutaminyl-tRNA synthetases. The reaction takes place in the presence of glutamine and ATP through an activated phospho-Asp-tRNA(Asn) or phospho-Glu-tRNA(Gln).</text>
</comment>
<dbReference type="GO" id="GO:0050566">
    <property type="term" value="F:asparaginyl-tRNA synthase (glutamine-hydrolyzing) activity"/>
    <property type="evidence" value="ECO:0007669"/>
    <property type="project" value="RHEA"/>
</dbReference>
<dbReference type="AlphaFoldDB" id="A0A0G0GL98"/>
<keyword evidence="1" id="KW-0547">Nucleotide-binding</keyword>
<comment type="catalytic activity">
    <reaction evidence="1">
        <text>L-glutamyl-tRNA(Gln) + L-glutamine + ATP + H2O = L-glutaminyl-tRNA(Gln) + L-glutamate + ADP + phosphate + H(+)</text>
        <dbReference type="Rhea" id="RHEA:17521"/>
        <dbReference type="Rhea" id="RHEA-COMP:9681"/>
        <dbReference type="Rhea" id="RHEA-COMP:9684"/>
        <dbReference type="ChEBI" id="CHEBI:15377"/>
        <dbReference type="ChEBI" id="CHEBI:15378"/>
        <dbReference type="ChEBI" id="CHEBI:29985"/>
        <dbReference type="ChEBI" id="CHEBI:30616"/>
        <dbReference type="ChEBI" id="CHEBI:43474"/>
        <dbReference type="ChEBI" id="CHEBI:58359"/>
        <dbReference type="ChEBI" id="CHEBI:78520"/>
        <dbReference type="ChEBI" id="CHEBI:78521"/>
        <dbReference type="ChEBI" id="CHEBI:456216"/>
    </reaction>
</comment>
<dbReference type="InterPro" id="IPR036113">
    <property type="entry name" value="Asp/Glu-ADT_sf_sub_c"/>
</dbReference>
<accession>A0A0G0GL98</accession>
<name>A0A0G0GL98_9BACT</name>
<dbReference type="EMBL" id="LBRE01000015">
    <property type="protein sequence ID" value="KKP92392.1"/>
    <property type="molecule type" value="Genomic_DNA"/>
</dbReference>
<proteinExistence type="inferred from homology"/>
<comment type="subunit">
    <text evidence="1">Heterotrimer of A, B and C subunits.</text>
</comment>
<dbReference type="Gene3D" id="1.10.20.60">
    <property type="entry name" value="Glu-tRNAGln amidotransferase C subunit, N-terminal domain"/>
    <property type="match status" value="1"/>
</dbReference>
<dbReference type="InterPro" id="IPR003837">
    <property type="entry name" value="GatC"/>
</dbReference>
<gene>
    <name evidence="1" type="primary">gatC</name>
    <name evidence="2" type="ORF">UR96_C0015G0014</name>
</gene>
<protein>
    <recommendedName>
        <fullName evidence="1">Aspartyl/glutamyl-tRNA(Asn/Gln) amidotransferase subunit C</fullName>
        <shortName evidence="1">Asp/Glu-ADT subunit C</shortName>
        <ecNumber evidence="1">6.3.5.-</ecNumber>
    </recommendedName>
</protein>
<dbReference type="PANTHER" id="PTHR15004:SF0">
    <property type="entry name" value="GLUTAMYL-TRNA(GLN) AMIDOTRANSFERASE SUBUNIT C, MITOCHONDRIAL"/>
    <property type="match status" value="1"/>
</dbReference>
<dbReference type="GO" id="GO:0016740">
    <property type="term" value="F:transferase activity"/>
    <property type="evidence" value="ECO:0007669"/>
    <property type="project" value="UniProtKB-KW"/>
</dbReference>
<dbReference type="HAMAP" id="MF_00122">
    <property type="entry name" value="GatC"/>
    <property type="match status" value="1"/>
</dbReference>
<comment type="catalytic activity">
    <reaction evidence="1">
        <text>L-aspartyl-tRNA(Asn) + L-glutamine + ATP + H2O = L-asparaginyl-tRNA(Asn) + L-glutamate + ADP + phosphate + 2 H(+)</text>
        <dbReference type="Rhea" id="RHEA:14513"/>
        <dbReference type="Rhea" id="RHEA-COMP:9674"/>
        <dbReference type="Rhea" id="RHEA-COMP:9677"/>
        <dbReference type="ChEBI" id="CHEBI:15377"/>
        <dbReference type="ChEBI" id="CHEBI:15378"/>
        <dbReference type="ChEBI" id="CHEBI:29985"/>
        <dbReference type="ChEBI" id="CHEBI:30616"/>
        <dbReference type="ChEBI" id="CHEBI:43474"/>
        <dbReference type="ChEBI" id="CHEBI:58359"/>
        <dbReference type="ChEBI" id="CHEBI:78515"/>
        <dbReference type="ChEBI" id="CHEBI:78516"/>
        <dbReference type="ChEBI" id="CHEBI:456216"/>
    </reaction>
</comment>
<dbReference type="GO" id="GO:0070681">
    <property type="term" value="P:glutaminyl-tRNAGln biosynthesis via transamidation"/>
    <property type="evidence" value="ECO:0007669"/>
    <property type="project" value="TreeGrafter"/>
</dbReference>
<keyword evidence="1" id="KW-0648">Protein biosynthesis</keyword>
<dbReference type="Pfam" id="PF02686">
    <property type="entry name" value="GatC"/>
    <property type="match status" value="1"/>
</dbReference>
<keyword evidence="2" id="KW-0808">Transferase</keyword>
<dbReference type="GO" id="GO:0006450">
    <property type="term" value="P:regulation of translational fidelity"/>
    <property type="evidence" value="ECO:0007669"/>
    <property type="project" value="InterPro"/>
</dbReference>
<keyword evidence="1" id="KW-0067">ATP-binding</keyword>
<sequence length="97" mass="11107">MIIDVKHTAELSRITLTPEELEKFTPQMETILESVSVLQDVDTDSVQPMKAHVKFEELREDISQESLTQEEVLRNAKHKESGFVKVYGKVFGDIEES</sequence>
<comment type="similarity">
    <text evidence="1">Belongs to the GatC family.</text>
</comment>
<dbReference type="GO" id="GO:0050567">
    <property type="term" value="F:glutaminyl-tRNA synthase (glutamine-hydrolyzing) activity"/>
    <property type="evidence" value="ECO:0007669"/>
    <property type="project" value="UniProtKB-UniRule"/>
</dbReference>
<evidence type="ECO:0000313" key="2">
    <source>
        <dbReference type="EMBL" id="KKP92392.1"/>
    </source>
</evidence>
<keyword evidence="1" id="KW-0436">Ligase</keyword>
<dbReference type="PANTHER" id="PTHR15004">
    <property type="entry name" value="GLUTAMYL-TRNA(GLN) AMIDOTRANSFERASE SUBUNIT C, MITOCHONDRIAL"/>
    <property type="match status" value="1"/>
</dbReference>
<organism evidence="2 3">
    <name type="scientific">candidate division WS6 bacterium GW2011_GWC1_36_11</name>
    <dbReference type="NCBI Taxonomy" id="1619090"/>
    <lineage>
        <taxon>Bacteria</taxon>
        <taxon>Candidatus Dojkabacteria</taxon>
    </lineage>
</organism>
<dbReference type="EC" id="6.3.5.-" evidence="1"/>
<reference evidence="2 3" key="1">
    <citation type="journal article" date="2015" name="Nature">
        <title>rRNA introns, odd ribosomes, and small enigmatic genomes across a large radiation of phyla.</title>
        <authorList>
            <person name="Brown C.T."/>
            <person name="Hug L.A."/>
            <person name="Thomas B.C."/>
            <person name="Sharon I."/>
            <person name="Castelle C.J."/>
            <person name="Singh A."/>
            <person name="Wilkins M.J."/>
            <person name="Williams K.H."/>
            <person name="Banfield J.F."/>
        </authorList>
    </citation>
    <scope>NUCLEOTIDE SEQUENCE [LARGE SCALE GENOMIC DNA]</scope>
</reference>
<comment type="caution">
    <text evidence="2">The sequence shown here is derived from an EMBL/GenBank/DDBJ whole genome shotgun (WGS) entry which is preliminary data.</text>
</comment>